<dbReference type="SMART" id="SM00490">
    <property type="entry name" value="HELICc"/>
    <property type="match status" value="1"/>
</dbReference>
<dbReference type="InterPro" id="IPR011545">
    <property type="entry name" value="DEAD/DEAH_box_helicase_dom"/>
</dbReference>
<dbReference type="SMART" id="SM00487">
    <property type="entry name" value="DEXDc"/>
    <property type="match status" value="1"/>
</dbReference>
<dbReference type="Pfam" id="PF00270">
    <property type="entry name" value="DEAD"/>
    <property type="match status" value="2"/>
</dbReference>
<evidence type="ECO:0000313" key="11">
    <source>
        <dbReference type="Proteomes" id="UP000001876"/>
    </source>
</evidence>
<protein>
    <recommendedName>
        <fullName evidence="7">ATP-dependent RNA helicase</fullName>
        <ecNumber evidence="7">3.6.4.13</ecNumber>
    </recommendedName>
</protein>
<dbReference type="SUPFAM" id="SSF52540">
    <property type="entry name" value="P-loop containing nucleoside triphosphate hydrolases"/>
    <property type="match status" value="2"/>
</dbReference>
<accession>C1MKG4</accession>
<keyword evidence="5 7" id="KW-0694">RNA-binding</keyword>
<dbReference type="InterPro" id="IPR001650">
    <property type="entry name" value="Helicase_C-like"/>
</dbReference>
<dbReference type="KEGG" id="mpp:MICPUCDRAFT_55329"/>
<reference evidence="10 11" key="1">
    <citation type="journal article" date="2009" name="Science">
        <title>Green evolution and dynamic adaptations revealed by genomes of the marine picoeukaryotes Micromonas.</title>
        <authorList>
            <person name="Worden A.Z."/>
            <person name="Lee J.H."/>
            <person name="Mock T."/>
            <person name="Rouze P."/>
            <person name="Simmons M.P."/>
            <person name="Aerts A.L."/>
            <person name="Allen A.E."/>
            <person name="Cuvelier M.L."/>
            <person name="Derelle E."/>
            <person name="Everett M.V."/>
            <person name="Foulon E."/>
            <person name="Grimwood J."/>
            <person name="Gundlach H."/>
            <person name="Henrissat B."/>
            <person name="Napoli C."/>
            <person name="McDonald S.M."/>
            <person name="Parker M.S."/>
            <person name="Rombauts S."/>
            <person name="Salamov A."/>
            <person name="Von Dassow P."/>
            <person name="Badger J.H."/>
            <person name="Coutinho P.M."/>
            <person name="Demir E."/>
            <person name="Dubchak I."/>
            <person name="Gentemann C."/>
            <person name="Eikrem W."/>
            <person name="Gready J.E."/>
            <person name="John U."/>
            <person name="Lanier W."/>
            <person name="Lindquist E.A."/>
            <person name="Lucas S."/>
            <person name="Mayer K.F."/>
            <person name="Moreau H."/>
            <person name="Not F."/>
            <person name="Otillar R."/>
            <person name="Panaud O."/>
            <person name="Pangilinan J."/>
            <person name="Paulsen I."/>
            <person name="Piegu B."/>
            <person name="Poliakov A."/>
            <person name="Robbens S."/>
            <person name="Schmutz J."/>
            <person name="Toulza E."/>
            <person name="Wyss T."/>
            <person name="Zelensky A."/>
            <person name="Zhou K."/>
            <person name="Armbrust E.V."/>
            <person name="Bhattacharya D."/>
            <person name="Goodenough U.W."/>
            <person name="Van de Peer Y."/>
            <person name="Grigoriev I.V."/>
        </authorList>
    </citation>
    <scope>NUCLEOTIDE SEQUENCE [LARGE SCALE GENOMIC DNA]</scope>
    <source>
        <strain evidence="10 11">CCMP1545</strain>
    </source>
</reference>
<dbReference type="GO" id="GO:0005524">
    <property type="term" value="F:ATP binding"/>
    <property type="evidence" value="ECO:0007669"/>
    <property type="project" value="UniProtKB-UniRule"/>
</dbReference>
<dbReference type="eggNOG" id="KOG0350">
    <property type="taxonomic scope" value="Eukaryota"/>
</dbReference>
<evidence type="ECO:0000259" key="9">
    <source>
        <dbReference type="PROSITE" id="PS51194"/>
    </source>
</evidence>
<dbReference type="EC" id="3.6.4.13" evidence="7"/>
<comment type="similarity">
    <text evidence="6">Belongs to the DEAD box helicase family.</text>
</comment>
<comment type="catalytic activity">
    <reaction evidence="7">
        <text>ATP + H2O = ADP + phosphate + H(+)</text>
        <dbReference type="Rhea" id="RHEA:13065"/>
        <dbReference type="ChEBI" id="CHEBI:15377"/>
        <dbReference type="ChEBI" id="CHEBI:15378"/>
        <dbReference type="ChEBI" id="CHEBI:30616"/>
        <dbReference type="ChEBI" id="CHEBI:43474"/>
        <dbReference type="ChEBI" id="CHEBI:456216"/>
        <dbReference type="EC" id="3.6.4.13"/>
    </reaction>
</comment>
<dbReference type="GO" id="GO:0003723">
    <property type="term" value="F:RNA binding"/>
    <property type="evidence" value="ECO:0007669"/>
    <property type="project" value="UniProtKB-UniRule"/>
</dbReference>
<evidence type="ECO:0000256" key="2">
    <source>
        <dbReference type="ARBA" id="ARBA00022801"/>
    </source>
</evidence>
<dbReference type="PANTHER" id="PTHR24031">
    <property type="entry name" value="RNA HELICASE"/>
    <property type="match status" value="1"/>
</dbReference>
<proteinExistence type="inferred from homology"/>
<dbReference type="RefSeq" id="XP_003055994.1">
    <property type="nucleotide sequence ID" value="XM_003055948.1"/>
</dbReference>
<dbReference type="PROSITE" id="PS51192">
    <property type="entry name" value="HELICASE_ATP_BIND_1"/>
    <property type="match status" value="1"/>
</dbReference>
<dbReference type="Pfam" id="PF00271">
    <property type="entry name" value="Helicase_C"/>
    <property type="match status" value="1"/>
</dbReference>
<dbReference type="GO" id="GO:0003724">
    <property type="term" value="F:RNA helicase activity"/>
    <property type="evidence" value="ECO:0007669"/>
    <property type="project" value="UniProtKB-EC"/>
</dbReference>
<dbReference type="InterPro" id="IPR027417">
    <property type="entry name" value="P-loop_NTPase"/>
</dbReference>
<evidence type="ECO:0000256" key="3">
    <source>
        <dbReference type="ARBA" id="ARBA00022806"/>
    </source>
</evidence>
<gene>
    <name evidence="10" type="ORF">MICPUCDRAFT_55329</name>
</gene>
<dbReference type="AlphaFoldDB" id="C1MKG4"/>
<evidence type="ECO:0000256" key="6">
    <source>
        <dbReference type="RuleBase" id="RU000492"/>
    </source>
</evidence>
<evidence type="ECO:0000256" key="5">
    <source>
        <dbReference type="ARBA" id="ARBA00022884"/>
    </source>
</evidence>
<dbReference type="CDD" id="cd18787">
    <property type="entry name" value="SF2_C_DEAD"/>
    <property type="match status" value="1"/>
</dbReference>
<keyword evidence="4 6" id="KW-0067">ATP-binding</keyword>
<feature type="domain" description="Helicase C-terminal" evidence="9">
    <location>
        <begin position="325"/>
        <end position="474"/>
    </location>
</feature>
<organism evidence="11">
    <name type="scientific">Micromonas pusilla (strain CCMP1545)</name>
    <name type="common">Picoplanktonic green alga</name>
    <dbReference type="NCBI Taxonomy" id="564608"/>
    <lineage>
        <taxon>Eukaryota</taxon>
        <taxon>Viridiplantae</taxon>
        <taxon>Chlorophyta</taxon>
        <taxon>Mamiellophyceae</taxon>
        <taxon>Mamiellales</taxon>
        <taxon>Mamiellaceae</taxon>
        <taxon>Micromonas</taxon>
    </lineage>
</organism>
<dbReference type="Proteomes" id="UP000001876">
    <property type="component" value="Unassembled WGS sequence"/>
</dbReference>
<dbReference type="Gene3D" id="3.40.50.300">
    <property type="entry name" value="P-loop containing nucleotide triphosphate hydrolases"/>
    <property type="match status" value="2"/>
</dbReference>
<keyword evidence="2 6" id="KW-0378">Hydrolase</keyword>
<evidence type="ECO:0000256" key="4">
    <source>
        <dbReference type="ARBA" id="ARBA00022840"/>
    </source>
</evidence>
<keyword evidence="11" id="KW-1185">Reference proteome</keyword>
<dbReference type="GeneID" id="9681696"/>
<dbReference type="OMA" id="LIMSERR"/>
<keyword evidence="3 6" id="KW-0347">Helicase</keyword>
<keyword evidence="1 6" id="KW-0547">Nucleotide-binding</keyword>
<feature type="domain" description="Helicase ATP-binding" evidence="8">
    <location>
        <begin position="52"/>
        <end position="286"/>
    </location>
</feature>
<dbReference type="GO" id="GO:0016787">
    <property type="term" value="F:hydrolase activity"/>
    <property type="evidence" value="ECO:0007669"/>
    <property type="project" value="UniProtKB-KW"/>
</dbReference>
<dbReference type="PROSITE" id="PS51194">
    <property type="entry name" value="HELICASE_CTER"/>
    <property type="match status" value="1"/>
</dbReference>
<evidence type="ECO:0000313" key="10">
    <source>
        <dbReference type="EMBL" id="EEH59370.1"/>
    </source>
</evidence>
<comment type="domain">
    <text evidence="7">The Q motif is unique to and characteristic of the DEAD box family of RNA helicases and controls ATP binding and hydrolysis.</text>
</comment>
<name>C1MKG4_MICPC</name>
<dbReference type="STRING" id="564608.C1MKG4"/>
<dbReference type="PROSITE" id="PS00039">
    <property type="entry name" value="DEAD_ATP_HELICASE"/>
    <property type="match status" value="1"/>
</dbReference>
<dbReference type="EMBL" id="GG663736">
    <property type="protein sequence ID" value="EEH59370.1"/>
    <property type="molecule type" value="Genomic_DNA"/>
</dbReference>
<comment type="function">
    <text evidence="7">RNA helicase.</text>
</comment>
<dbReference type="InterPro" id="IPR000629">
    <property type="entry name" value="RNA-helicase_DEAD-box_CS"/>
</dbReference>
<sequence>MSWFNSPVSLLDLGENETTHLRGIHNKFRSVLQVSGLDQVLTVQSATWLATGGGMCFDCDICVRGPTGSGKTLAYALPLLQALASRPGLREQRALIVIPTLDLATQVSQLLSPLCDATGLTVGVPLRTHQDKCLVDRLTLENLATLNRPSHAALILQPVDHKIVRARIRQATDFSNAIPLDSASEERFDVMVATPGRLVAHVKEVYYQLLSGLEFLVIDEADRVLRQSYQGCISLIDSGVGARSPHTGNGDRSVSSRRLRKLLISATLTHDSVRFAHLHLNSPRVIQSSAYESDSLCDSQYVIPSDLDENFIVTEAIKKPLALCALLKRIGRVPVIVFTSSVAITHRLFLLLDSIKGLPSSAVEYSSSFSQGVRSAALDSFRSGSKQLLVASDAATRGLDIKHVAAVISYDVPLHQNTYIHRVGRTARAGQKGTAYTICRSSETQRFRNILTKVDGQRKGRAYTQIVLSEEETQEFAGKLRSAIVAAKLTLEAEGIQRVVNIETPTTHAVRVATAQACHNLCKVEL</sequence>
<dbReference type="OrthoDB" id="3370at2759"/>
<evidence type="ECO:0000259" key="8">
    <source>
        <dbReference type="PROSITE" id="PS51192"/>
    </source>
</evidence>
<evidence type="ECO:0000256" key="7">
    <source>
        <dbReference type="RuleBase" id="RU365068"/>
    </source>
</evidence>
<dbReference type="InterPro" id="IPR014001">
    <property type="entry name" value="Helicase_ATP-bd"/>
</dbReference>
<evidence type="ECO:0000256" key="1">
    <source>
        <dbReference type="ARBA" id="ARBA00022741"/>
    </source>
</evidence>